<dbReference type="EMBL" id="AWSQ01000009">
    <property type="protein sequence ID" value="KFX67920.1"/>
    <property type="molecule type" value="Genomic_DNA"/>
</dbReference>
<reference evidence="2 3" key="1">
    <citation type="journal article" date="2014" name="Genome Announc.">
        <title>Draft Genome Sequence of Petroleum Oil-Degrading Marine Bacterium Pseudomonas taeanensis Strain MS-3, Isolated from a Crude Oil-Contaminated Seashore.</title>
        <authorList>
            <person name="Lee S.Y."/>
            <person name="Kim S.H."/>
            <person name="Lee D.G."/>
            <person name="Shin S."/>
            <person name="Yun S.H."/>
            <person name="Choi C.W."/>
            <person name="Chung Y.H."/>
            <person name="Choi J.S."/>
            <person name="Kahng H.Y."/>
            <person name="Kim S.I."/>
        </authorList>
    </citation>
    <scope>NUCLEOTIDE SEQUENCE [LARGE SCALE GENOMIC DNA]</scope>
    <source>
        <strain evidence="2 3">MS-3</strain>
    </source>
</reference>
<sequence>MRARRNLALLPLILLSLLSGAPAVAANEYQVELIVFRQAGEALPASQTAPDDWAKGAQPIDPTQERVTALGSQAEKLNPANGYQVLLHQAWAQELGSEASSVALHSGNPRFGHYPIEGTLSLVQARYIDLTVDLWINRFDESGLLISSERLKQGSRLQTGKLTYLDHGNLGVLIRINNL</sequence>
<feature type="chain" id="PRO_5001995965" description="Peptidoglycan-binding protein CsiV" evidence="1">
    <location>
        <begin position="26"/>
        <end position="179"/>
    </location>
</feature>
<organism evidence="2 3">
    <name type="scientific">Pseudomonas taeanensis MS-3</name>
    <dbReference type="NCBI Taxonomy" id="1395571"/>
    <lineage>
        <taxon>Bacteria</taxon>
        <taxon>Pseudomonadati</taxon>
        <taxon>Pseudomonadota</taxon>
        <taxon>Gammaproteobacteria</taxon>
        <taxon>Pseudomonadales</taxon>
        <taxon>Pseudomonadaceae</taxon>
        <taxon>Pseudomonas</taxon>
    </lineage>
</organism>
<evidence type="ECO:0008006" key="4">
    <source>
        <dbReference type="Google" id="ProtNLM"/>
    </source>
</evidence>
<comment type="caution">
    <text evidence="2">The sequence shown here is derived from an EMBL/GenBank/DDBJ whole genome shotgun (WGS) entry which is preliminary data.</text>
</comment>
<name>A0A0A1YE27_9PSED</name>
<gene>
    <name evidence="2" type="ORF">TMS3_0122200</name>
</gene>
<protein>
    <recommendedName>
        <fullName evidence="4">Peptidoglycan-binding protein CsiV</fullName>
    </recommendedName>
</protein>
<keyword evidence="3" id="KW-1185">Reference proteome</keyword>
<accession>A0A0A1YE27</accession>
<dbReference type="OrthoDB" id="5566524at2"/>
<dbReference type="Proteomes" id="UP000030063">
    <property type="component" value="Unassembled WGS sequence"/>
</dbReference>
<evidence type="ECO:0000313" key="2">
    <source>
        <dbReference type="EMBL" id="KFX67920.1"/>
    </source>
</evidence>
<proteinExistence type="predicted"/>
<dbReference type="AlphaFoldDB" id="A0A0A1YE27"/>
<dbReference type="InterPro" id="IPR021241">
    <property type="entry name" value="CsiV"/>
</dbReference>
<keyword evidence="1" id="KW-0732">Signal</keyword>
<dbReference type="STRING" id="1395571.TMS3_0122200"/>
<evidence type="ECO:0000313" key="3">
    <source>
        <dbReference type="Proteomes" id="UP000030063"/>
    </source>
</evidence>
<feature type="signal peptide" evidence="1">
    <location>
        <begin position="1"/>
        <end position="25"/>
    </location>
</feature>
<dbReference type="Pfam" id="PF10972">
    <property type="entry name" value="CsiV"/>
    <property type="match status" value="1"/>
</dbReference>
<dbReference type="RefSeq" id="WP_025167385.1">
    <property type="nucleotide sequence ID" value="NZ_AWSQ01000009.1"/>
</dbReference>
<evidence type="ECO:0000256" key="1">
    <source>
        <dbReference type="SAM" id="SignalP"/>
    </source>
</evidence>